<reference evidence="3" key="1">
    <citation type="submission" date="2025-08" db="UniProtKB">
        <authorList>
            <consortium name="RefSeq"/>
        </authorList>
    </citation>
    <scope>IDENTIFICATION</scope>
    <source>
        <tissue evidence="3">Young leaves</tissue>
    </source>
</reference>
<dbReference type="AlphaFoldDB" id="A0A6J1F625"/>
<feature type="compositionally biased region" description="Polar residues" evidence="1">
    <location>
        <begin position="73"/>
        <end position="84"/>
    </location>
</feature>
<feature type="compositionally biased region" description="Basic and acidic residues" evidence="1">
    <location>
        <begin position="105"/>
        <end position="121"/>
    </location>
</feature>
<keyword evidence="2" id="KW-1185">Reference proteome</keyword>
<evidence type="ECO:0000313" key="2">
    <source>
        <dbReference type="Proteomes" id="UP000504609"/>
    </source>
</evidence>
<protein>
    <submittedName>
        <fullName evidence="3">Uncharacterized protein LOC111441161 isoform X2</fullName>
    </submittedName>
</protein>
<dbReference type="RefSeq" id="XP_022933880.1">
    <property type="nucleotide sequence ID" value="XM_023078112.1"/>
</dbReference>
<evidence type="ECO:0000256" key="1">
    <source>
        <dbReference type="SAM" id="MobiDB-lite"/>
    </source>
</evidence>
<proteinExistence type="predicted"/>
<sequence>MKDLEWSEARKRMIEDQAKAELESLQLLHPNRFEYLKLELKSFIQLLQSQSQSRSEELFHQPNTVEASRRRSPSTLAPDSQESSSCRKRRKMEEGGQMKVYGNGLRREIAESETGDKNGRRRDRVDVVLERAVVCLRKIQRFKTALISTAD</sequence>
<accession>A0A6J1F625</accession>
<gene>
    <name evidence="3" type="primary">LOC111441161</name>
</gene>
<name>A0A6J1F625_CUCMO</name>
<dbReference type="GeneID" id="111441161"/>
<dbReference type="Proteomes" id="UP000504609">
    <property type="component" value="Unplaced"/>
</dbReference>
<evidence type="ECO:0000313" key="3">
    <source>
        <dbReference type="RefSeq" id="XP_022933880.1"/>
    </source>
</evidence>
<feature type="region of interest" description="Disordered" evidence="1">
    <location>
        <begin position="53"/>
        <end position="121"/>
    </location>
</feature>
<organism evidence="2 3">
    <name type="scientific">Cucurbita moschata</name>
    <name type="common">Winter crookneck squash</name>
    <name type="synonym">Cucurbita pepo var. moschata</name>
    <dbReference type="NCBI Taxonomy" id="3662"/>
    <lineage>
        <taxon>Eukaryota</taxon>
        <taxon>Viridiplantae</taxon>
        <taxon>Streptophyta</taxon>
        <taxon>Embryophyta</taxon>
        <taxon>Tracheophyta</taxon>
        <taxon>Spermatophyta</taxon>
        <taxon>Magnoliopsida</taxon>
        <taxon>eudicotyledons</taxon>
        <taxon>Gunneridae</taxon>
        <taxon>Pentapetalae</taxon>
        <taxon>rosids</taxon>
        <taxon>fabids</taxon>
        <taxon>Cucurbitales</taxon>
        <taxon>Cucurbitaceae</taxon>
        <taxon>Cucurbiteae</taxon>
        <taxon>Cucurbita</taxon>
    </lineage>
</organism>